<keyword evidence="2" id="KW-0165">Cleavage on pair of basic residues</keyword>
<dbReference type="InterPro" id="IPR036438">
    <property type="entry name" value="Insulin-like_sf"/>
</dbReference>
<dbReference type="PANTHER" id="PTHR13647:SF4">
    <property type="entry name" value="INSULIN-LIKE PEPTIDE 1-RELATED"/>
    <property type="match status" value="1"/>
</dbReference>
<protein>
    <submittedName>
        <fullName evidence="6">Locusta insulin-related peptide</fullName>
    </submittedName>
</protein>
<dbReference type="SUPFAM" id="SSF56994">
    <property type="entry name" value="Insulin-like"/>
    <property type="match status" value="1"/>
</dbReference>
<comment type="subunit">
    <text evidence="1">Heterodimer of a B chain and an A chain linked by two disulfide bonds.</text>
</comment>
<evidence type="ECO:0000256" key="1">
    <source>
        <dbReference type="ARBA" id="ARBA00011207"/>
    </source>
</evidence>
<keyword evidence="7" id="KW-1185">Reference proteome</keyword>
<keyword evidence="4" id="KW-1015">Disulfide bond</keyword>
<dbReference type="Pfam" id="PF00049">
    <property type="entry name" value="Insulin"/>
    <property type="match status" value="1"/>
</dbReference>
<dbReference type="Gene3D" id="1.10.100.10">
    <property type="entry name" value="Insulin-like"/>
    <property type="match status" value="1"/>
</dbReference>
<dbReference type="FunCoup" id="A0A2J7Q695">
    <property type="interactions" value="149"/>
</dbReference>
<sequence length="194" mass="22419">MRLGLLVRLRQTMDPIGSKQVKYDLEYVQWSRPKPVEEPEIRFPFRSRAAANTFRRQKRNDGVMVVVAMCLCSLADSQSDLYQFPSKRPDSKRYCGSNLVKILQFLCDGYYNANISPNNYGTRVGRKKSIPEADDDLWLQLQPAEEEIKFPFRPRSSASIFSHRMFKRHSVGVAYECCINKGCTVDELKSYCGR</sequence>
<organism evidence="6 7">
    <name type="scientific">Cryptotermes secundus</name>
    <dbReference type="NCBI Taxonomy" id="105785"/>
    <lineage>
        <taxon>Eukaryota</taxon>
        <taxon>Metazoa</taxon>
        <taxon>Ecdysozoa</taxon>
        <taxon>Arthropoda</taxon>
        <taxon>Hexapoda</taxon>
        <taxon>Insecta</taxon>
        <taxon>Pterygota</taxon>
        <taxon>Neoptera</taxon>
        <taxon>Polyneoptera</taxon>
        <taxon>Dictyoptera</taxon>
        <taxon>Blattodea</taxon>
        <taxon>Blattoidea</taxon>
        <taxon>Termitoidae</taxon>
        <taxon>Kalotermitidae</taxon>
        <taxon>Cryptotermitinae</taxon>
        <taxon>Cryptotermes</taxon>
    </lineage>
</organism>
<evidence type="ECO:0000259" key="5">
    <source>
        <dbReference type="SMART" id="SM00078"/>
    </source>
</evidence>
<dbReference type="InParanoid" id="A0A2J7Q695"/>
<proteinExistence type="predicted"/>
<comment type="caution">
    <text evidence="6">The sequence shown here is derived from an EMBL/GenBank/DDBJ whole genome shotgun (WGS) entry which is preliminary data.</text>
</comment>
<dbReference type="SMART" id="SM00078">
    <property type="entry name" value="IlGF"/>
    <property type="match status" value="1"/>
</dbReference>
<dbReference type="GO" id="GO:0005179">
    <property type="term" value="F:hormone activity"/>
    <property type="evidence" value="ECO:0007669"/>
    <property type="project" value="InterPro"/>
</dbReference>
<evidence type="ECO:0000313" key="7">
    <source>
        <dbReference type="Proteomes" id="UP000235965"/>
    </source>
</evidence>
<keyword evidence="3" id="KW-0732">Signal</keyword>
<evidence type="ECO:0000256" key="3">
    <source>
        <dbReference type="ARBA" id="ARBA00022729"/>
    </source>
</evidence>
<dbReference type="GO" id="GO:0005576">
    <property type="term" value="C:extracellular region"/>
    <property type="evidence" value="ECO:0007669"/>
    <property type="project" value="InterPro"/>
</dbReference>
<name>A0A2J7Q695_9NEOP</name>
<dbReference type="PANTHER" id="PTHR13647">
    <property type="entry name" value="INSULIN-LIKE PEPTIDE 2-RELATED"/>
    <property type="match status" value="1"/>
</dbReference>
<dbReference type="AlphaFoldDB" id="A0A2J7Q695"/>
<reference evidence="6 7" key="1">
    <citation type="submission" date="2017-12" db="EMBL/GenBank/DDBJ databases">
        <title>Hemimetabolous genomes reveal molecular basis of termite eusociality.</title>
        <authorList>
            <person name="Harrison M.C."/>
            <person name="Jongepier E."/>
            <person name="Robertson H.M."/>
            <person name="Arning N."/>
            <person name="Bitard-Feildel T."/>
            <person name="Chao H."/>
            <person name="Childers C.P."/>
            <person name="Dinh H."/>
            <person name="Doddapaneni H."/>
            <person name="Dugan S."/>
            <person name="Gowin J."/>
            <person name="Greiner C."/>
            <person name="Han Y."/>
            <person name="Hu H."/>
            <person name="Hughes D.S.T."/>
            <person name="Huylmans A.-K."/>
            <person name="Kemena C."/>
            <person name="Kremer L.P.M."/>
            <person name="Lee S.L."/>
            <person name="Lopez-Ezquerra A."/>
            <person name="Mallet L."/>
            <person name="Monroy-Kuhn J.M."/>
            <person name="Moser A."/>
            <person name="Murali S.C."/>
            <person name="Muzny D.M."/>
            <person name="Otani S."/>
            <person name="Piulachs M.-D."/>
            <person name="Poelchau M."/>
            <person name="Qu J."/>
            <person name="Schaub F."/>
            <person name="Wada-Katsumata A."/>
            <person name="Worley K.C."/>
            <person name="Xie Q."/>
            <person name="Ylla G."/>
            <person name="Poulsen M."/>
            <person name="Gibbs R.A."/>
            <person name="Schal C."/>
            <person name="Richards S."/>
            <person name="Belles X."/>
            <person name="Korb J."/>
            <person name="Bornberg-Bauer E."/>
        </authorList>
    </citation>
    <scope>NUCLEOTIDE SEQUENCE [LARGE SCALE GENOMIC DNA]</scope>
    <source>
        <tissue evidence="6">Whole body</tissue>
    </source>
</reference>
<dbReference type="STRING" id="105785.A0A2J7Q695"/>
<accession>A0A2J7Q695</accession>
<dbReference type="EMBL" id="NEVH01017535">
    <property type="protein sequence ID" value="PNF24101.1"/>
    <property type="molecule type" value="Genomic_DNA"/>
</dbReference>
<dbReference type="Proteomes" id="UP000235965">
    <property type="component" value="Unassembled WGS sequence"/>
</dbReference>
<dbReference type="OrthoDB" id="6330326at2759"/>
<dbReference type="InterPro" id="IPR016179">
    <property type="entry name" value="Insulin-like"/>
</dbReference>
<feature type="domain" description="Insulin-like" evidence="5">
    <location>
        <begin position="92"/>
        <end position="192"/>
    </location>
</feature>
<gene>
    <name evidence="6" type="primary">LIRP_0</name>
    <name evidence="6" type="ORF">B7P43_G04294</name>
</gene>
<evidence type="ECO:0000256" key="2">
    <source>
        <dbReference type="ARBA" id="ARBA00022685"/>
    </source>
</evidence>
<evidence type="ECO:0000256" key="4">
    <source>
        <dbReference type="ARBA" id="ARBA00023157"/>
    </source>
</evidence>
<evidence type="ECO:0000313" key="6">
    <source>
        <dbReference type="EMBL" id="PNF24101.1"/>
    </source>
</evidence>